<keyword evidence="1" id="KW-0812">Transmembrane</keyword>
<evidence type="ECO:0000256" key="1">
    <source>
        <dbReference type="SAM" id="Phobius"/>
    </source>
</evidence>
<keyword evidence="3" id="KW-1185">Reference proteome</keyword>
<keyword evidence="1" id="KW-0472">Membrane</keyword>
<feature type="transmembrane region" description="Helical" evidence="1">
    <location>
        <begin position="34"/>
        <end position="58"/>
    </location>
</feature>
<evidence type="ECO:0000313" key="3">
    <source>
        <dbReference type="Proteomes" id="UP001497480"/>
    </source>
</evidence>
<keyword evidence="1" id="KW-1133">Transmembrane helix</keyword>
<dbReference type="Proteomes" id="UP001497480">
    <property type="component" value="Unassembled WGS sequence"/>
</dbReference>
<name>A0AAV1WZM3_LUPLU</name>
<proteinExistence type="predicted"/>
<organism evidence="2 3">
    <name type="scientific">Lupinus luteus</name>
    <name type="common">European yellow lupine</name>
    <dbReference type="NCBI Taxonomy" id="3873"/>
    <lineage>
        <taxon>Eukaryota</taxon>
        <taxon>Viridiplantae</taxon>
        <taxon>Streptophyta</taxon>
        <taxon>Embryophyta</taxon>
        <taxon>Tracheophyta</taxon>
        <taxon>Spermatophyta</taxon>
        <taxon>Magnoliopsida</taxon>
        <taxon>eudicotyledons</taxon>
        <taxon>Gunneridae</taxon>
        <taxon>Pentapetalae</taxon>
        <taxon>rosids</taxon>
        <taxon>fabids</taxon>
        <taxon>Fabales</taxon>
        <taxon>Fabaceae</taxon>
        <taxon>Papilionoideae</taxon>
        <taxon>50 kb inversion clade</taxon>
        <taxon>genistoids sensu lato</taxon>
        <taxon>core genistoids</taxon>
        <taxon>Genisteae</taxon>
        <taxon>Lupinus</taxon>
    </lineage>
</organism>
<accession>A0AAV1WZM3</accession>
<comment type="caution">
    <text evidence="2">The sequence shown here is derived from an EMBL/GenBank/DDBJ whole genome shotgun (WGS) entry which is preliminary data.</text>
</comment>
<gene>
    <name evidence="2" type="ORF">LLUT_LOCUS15916</name>
</gene>
<dbReference type="EMBL" id="CAXHTB010000011">
    <property type="protein sequence ID" value="CAL0314856.1"/>
    <property type="molecule type" value="Genomic_DNA"/>
</dbReference>
<evidence type="ECO:0000313" key="2">
    <source>
        <dbReference type="EMBL" id="CAL0314856.1"/>
    </source>
</evidence>
<sequence length="72" mass="8093">MVCMVPNLDEDKKIGELTTELEGQPDSGKKSHHVAVAFGASFGAAFVVVIIVVFLVWWRYRHNQQIFFDVNG</sequence>
<dbReference type="AlphaFoldDB" id="A0AAV1WZM3"/>
<protein>
    <submittedName>
        <fullName evidence="2">Uncharacterized protein</fullName>
    </submittedName>
</protein>
<reference evidence="2 3" key="1">
    <citation type="submission" date="2024-03" db="EMBL/GenBank/DDBJ databases">
        <authorList>
            <person name="Martinez-Hernandez J."/>
        </authorList>
    </citation>
    <scope>NUCLEOTIDE SEQUENCE [LARGE SCALE GENOMIC DNA]</scope>
</reference>